<feature type="compositionally biased region" description="Low complexity" evidence="1">
    <location>
        <begin position="128"/>
        <end position="152"/>
    </location>
</feature>
<gene>
    <name evidence="3" type="ORF">C8R41DRAFT_56444</name>
</gene>
<feature type="region of interest" description="Disordered" evidence="1">
    <location>
        <begin position="116"/>
        <end position="172"/>
    </location>
</feature>
<feature type="compositionally biased region" description="Basic and acidic residues" evidence="1">
    <location>
        <begin position="50"/>
        <end position="72"/>
    </location>
</feature>
<feature type="compositionally biased region" description="Polar residues" evidence="1">
    <location>
        <begin position="35"/>
        <end position="48"/>
    </location>
</feature>
<proteinExistence type="predicted"/>
<keyword evidence="2" id="KW-0732">Signal</keyword>
<evidence type="ECO:0000313" key="3">
    <source>
        <dbReference type="EMBL" id="KAJ4499251.1"/>
    </source>
</evidence>
<name>A0ABQ8VS98_9AGAR</name>
<feature type="compositionally biased region" description="Low complexity" evidence="1">
    <location>
        <begin position="311"/>
        <end position="332"/>
    </location>
</feature>
<evidence type="ECO:0000256" key="2">
    <source>
        <dbReference type="SAM" id="SignalP"/>
    </source>
</evidence>
<feature type="chain" id="PRO_5045836899" evidence="2">
    <location>
        <begin position="20"/>
        <end position="332"/>
    </location>
</feature>
<accession>A0ABQ8VS98</accession>
<reference evidence="3" key="1">
    <citation type="submission" date="2022-08" db="EMBL/GenBank/DDBJ databases">
        <title>A Global Phylogenomic Analysis of the Shiitake Genus Lentinula.</title>
        <authorList>
            <consortium name="DOE Joint Genome Institute"/>
            <person name="Sierra-Patev S."/>
            <person name="Min B."/>
            <person name="Naranjo-Ortiz M."/>
            <person name="Looney B."/>
            <person name="Konkel Z."/>
            <person name="Slot J.C."/>
            <person name="Sakamoto Y."/>
            <person name="Steenwyk J.L."/>
            <person name="Rokas A."/>
            <person name="Carro J."/>
            <person name="Camarero S."/>
            <person name="Ferreira P."/>
            <person name="Molpeceres G."/>
            <person name="Ruiz-Duenas F.J."/>
            <person name="Serrano A."/>
            <person name="Henrissat B."/>
            <person name="Drula E."/>
            <person name="Hughes K.W."/>
            <person name="Mata J.L."/>
            <person name="Ishikawa N.K."/>
            <person name="Vargas-Isla R."/>
            <person name="Ushijima S."/>
            <person name="Smith C.A."/>
            <person name="Ahrendt S."/>
            <person name="Andreopoulos W."/>
            <person name="He G."/>
            <person name="Labutti K."/>
            <person name="Lipzen A."/>
            <person name="Ng V."/>
            <person name="Riley R."/>
            <person name="Sandor L."/>
            <person name="Barry K."/>
            <person name="Martinez A.T."/>
            <person name="Xiao Y."/>
            <person name="Gibbons J.G."/>
            <person name="Terashima K."/>
            <person name="Grigoriev I.V."/>
            <person name="Hibbett D.S."/>
        </authorList>
    </citation>
    <scope>NUCLEOTIDE SEQUENCE</scope>
    <source>
        <strain evidence="3">RHP3577 ss4</strain>
    </source>
</reference>
<feature type="region of interest" description="Disordered" evidence="1">
    <location>
        <begin position="35"/>
        <end position="77"/>
    </location>
</feature>
<evidence type="ECO:0000256" key="1">
    <source>
        <dbReference type="SAM" id="MobiDB-lite"/>
    </source>
</evidence>
<organism evidence="3 4">
    <name type="scientific">Lentinula lateritia</name>
    <dbReference type="NCBI Taxonomy" id="40482"/>
    <lineage>
        <taxon>Eukaryota</taxon>
        <taxon>Fungi</taxon>
        <taxon>Dikarya</taxon>
        <taxon>Basidiomycota</taxon>
        <taxon>Agaricomycotina</taxon>
        <taxon>Agaricomycetes</taxon>
        <taxon>Agaricomycetidae</taxon>
        <taxon>Agaricales</taxon>
        <taxon>Marasmiineae</taxon>
        <taxon>Omphalotaceae</taxon>
        <taxon>Lentinula</taxon>
    </lineage>
</organism>
<dbReference type="EMBL" id="JANVFT010000011">
    <property type="protein sequence ID" value="KAJ4499251.1"/>
    <property type="molecule type" value="Genomic_DNA"/>
</dbReference>
<feature type="region of interest" description="Disordered" evidence="1">
    <location>
        <begin position="238"/>
        <end position="332"/>
    </location>
</feature>
<sequence>MRLPSSSSLVLATLAISSSSSTLCALAAPAGDHAQAQSGVSSSNNQFRNARRDSVSHTRSDVDYAREARSEEQTVEVQERGLVPLCSLPLIPDLLNVLGMPCPSVQAADVDTMGVMSADNTTDTTPEAAPTWSPTPSNSSTSYYPPSTSSAPSRRDVPPLPPSAPQLPADPNAILGGVTGVVTGIPGEAGDVASQAPLPQPVEDKAGTVEGALPIQPGQVPSTGTSVVKNKLGAAEGAAPQPIKNEAGTVENAVPIQPPVRRSHRARRDAPAPPSPPSHPSGPPSGAPSPPVQPPVQPPAKPPVQAPIQPPASTATVTSTSTVTETAAPTSA</sequence>
<protein>
    <submittedName>
        <fullName evidence="3">Uncharacterized protein</fullName>
    </submittedName>
</protein>
<keyword evidence="4" id="KW-1185">Reference proteome</keyword>
<feature type="compositionally biased region" description="Pro residues" evidence="1">
    <location>
        <begin position="271"/>
        <end position="310"/>
    </location>
</feature>
<feature type="signal peptide" evidence="2">
    <location>
        <begin position="1"/>
        <end position="19"/>
    </location>
</feature>
<evidence type="ECO:0000313" key="4">
    <source>
        <dbReference type="Proteomes" id="UP001150217"/>
    </source>
</evidence>
<comment type="caution">
    <text evidence="3">The sequence shown here is derived from an EMBL/GenBank/DDBJ whole genome shotgun (WGS) entry which is preliminary data.</text>
</comment>
<dbReference type="Proteomes" id="UP001150217">
    <property type="component" value="Unassembled WGS sequence"/>
</dbReference>